<dbReference type="OrthoDB" id="5095831at2759"/>
<sequence length="321" mass="36634">MREYRSPAYCKYELCGSSETRTSTHIIRVRGSTTSYDRLYPDDSEPPTSTRPLSELGSCGWDLTEHGQTELMQAVFAYRYRTYPEEVSEERLKKTIDILLQERGCTLKTLLEDEVFESFPLVRYGCMGDYDAALQSYGVFEEKKAALVAVYEYGHGLYYQSHLNLNSAICMAERIELPQSIGLELALELRLSLMLLDCMLALSTHHRDEGWLPLICHPGHAMVRAVEDNLPTLRTPEGDPRPGETIQSALFMRQSVSIAGYVLQHIHDSKRSTRSSRHECDAVYAQTLRMVEAALNDRTTDMHHSVLLSRFDTILFHDVRV</sequence>
<dbReference type="Proteomes" id="UP000750502">
    <property type="component" value="Unassembled WGS sequence"/>
</dbReference>
<gene>
    <name evidence="1" type="ORF">H9Q72_009804</name>
</gene>
<dbReference type="AlphaFoldDB" id="A0A9P7HKR6"/>
<reference evidence="1" key="1">
    <citation type="journal article" date="2020" name="bioRxiv">
        <title>Historical genomics reveals the evolutionary mechanisms behind multiple outbreaks of the host-specific coffee wilt pathogen Fusarium xylarioides.</title>
        <authorList>
            <person name="Peck D."/>
            <person name="Nowell R.W."/>
            <person name="Flood J."/>
            <person name="Ryan M.J."/>
            <person name="Barraclough T.G."/>
        </authorList>
    </citation>
    <scope>NUCLEOTIDE SEQUENCE</scope>
    <source>
        <strain evidence="1">IMI 127659i</strain>
    </source>
</reference>
<organism evidence="1 2">
    <name type="scientific">Fusarium xylarioides</name>
    <dbReference type="NCBI Taxonomy" id="221167"/>
    <lineage>
        <taxon>Eukaryota</taxon>
        <taxon>Fungi</taxon>
        <taxon>Dikarya</taxon>
        <taxon>Ascomycota</taxon>
        <taxon>Pezizomycotina</taxon>
        <taxon>Sordariomycetes</taxon>
        <taxon>Hypocreomycetidae</taxon>
        <taxon>Hypocreales</taxon>
        <taxon>Nectriaceae</taxon>
        <taxon>Fusarium</taxon>
        <taxon>Fusarium fujikuroi species complex</taxon>
    </lineage>
</organism>
<keyword evidence="2" id="KW-1185">Reference proteome</keyword>
<accession>A0A9P7HKR6</accession>
<comment type="caution">
    <text evidence="1">The sequence shown here is derived from an EMBL/GenBank/DDBJ whole genome shotgun (WGS) entry which is preliminary data.</text>
</comment>
<evidence type="ECO:0000313" key="2">
    <source>
        <dbReference type="Proteomes" id="UP000750502"/>
    </source>
</evidence>
<protein>
    <submittedName>
        <fullName evidence="1">Uncharacterized protein</fullName>
    </submittedName>
</protein>
<dbReference type="EMBL" id="JADFTT010000400">
    <property type="protein sequence ID" value="KAG5762076.1"/>
    <property type="molecule type" value="Genomic_DNA"/>
</dbReference>
<reference evidence="1" key="2">
    <citation type="submission" date="2020-10" db="EMBL/GenBank/DDBJ databases">
        <authorList>
            <person name="Peck L.D."/>
            <person name="Nowell R.W."/>
            <person name="Flood J."/>
            <person name="Ryan M.J."/>
            <person name="Barraclough T.G."/>
        </authorList>
    </citation>
    <scope>NUCLEOTIDE SEQUENCE</scope>
    <source>
        <strain evidence="1">IMI 127659i</strain>
    </source>
</reference>
<evidence type="ECO:0000313" key="1">
    <source>
        <dbReference type="EMBL" id="KAG5762076.1"/>
    </source>
</evidence>
<proteinExistence type="predicted"/>
<name>A0A9P7HKR6_9HYPO</name>